<dbReference type="Gene3D" id="2.40.50.140">
    <property type="entry name" value="Nucleic acid-binding proteins"/>
    <property type="match status" value="1"/>
</dbReference>
<keyword evidence="1" id="KW-0812">Transmembrane</keyword>
<gene>
    <name evidence="3" type="ORF">IFM89_006122</name>
</gene>
<dbReference type="EMBL" id="JADFTS010000009">
    <property type="protein sequence ID" value="KAF9587868.1"/>
    <property type="molecule type" value="Genomic_DNA"/>
</dbReference>
<organism evidence="3 4">
    <name type="scientific">Coptis chinensis</name>
    <dbReference type="NCBI Taxonomy" id="261450"/>
    <lineage>
        <taxon>Eukaryota</taxon>
        <taxon>Viridiplantae</taxon>
        <taxon>Streptophyta</taxon>
        <taxon>Embryophyta</taxon>
        <taxon>Tracheophyta</taxon>
        <taxon>Spermatophyta</taxon>
        <taxon>Magnoliopsida</taxon>
        <taxon>Ranunculales</taxon>
        <taxon>Ranunculaceae</taxon>
        <taxon>Coptidoideae</taxon>
        <taxon>Coptis</taxon>
    </lineage>
</organism>
<dbReference type="Proteomes" id="UP000631114">
    <property type="component" value="Unassembled WGS sequence"/>
</dbReference>
<dbReference type="SUPFAM" id="SSF50249">
    <property type="entry name" value="Nucleic acid-binding proteins"/>
    <property type="match status" value="1"/>
</dbReference>
<dbReference type="InterPro" id="IPR012340">
    <property type="entry name" value="NA-bd_OB-fold"/>
</dbReference>
<accession>A0A835GXQ8</accession>
<dbReference type="InterPro" id="IPR013955">
    <property type="entry name" value="Rep_factor-A_C"/>
</dbReference>
<proteinExistence type="predicted"/>
<feature type="transmembrane region" description="Helical" evidence="1">
    <location>
        <begin position="104"/>
        <end position="127"/>
    </location>
</feature>
<dbReference type="AlphaFoldDB" id="A0A835GXQ8"/>
<comment type="caution">
    <text evidence="3">The sequence shown here is derived from an EMBL/GenBank/DDBJ whole genome shotgun (WGS) entry which is preliminary data.</text>
</comment>
<dbReference type="OrthoDB" id="1931061at2759"/>
<evidence type="ECO:0000259" key="2">
    <source>
        <dbReference type="Pfam" id="PF08646"/>
    </source>
</evidence>
<protein>
    <recommendedName>
        <fullName evidence="2">Replication factor A C-terminal domain-containing protein</fullName>
    </recommendedName>
</protein>
<sequence>ITVSLIQQAQRKSTSTWTFQKYRICKIAPLLKREVLRCYMGHHRLNGQICTCKAIIYDIVHDYHPFYMSYTKTGCRKKLIDRDDHYWCGNCNNSIPSPDVRYELIFFLPYYSFNTVIYELILIAIYFRYQLKARDSR</sequence>
<feature type="domain" description="Replication factor A C-terminal" evidence="2">
    <location>
        <begin position="51"/>
        <end position="104"/>
    </location>
</feature>
<feature type="non-terminal residue" evidence="3">
    <location>
        <position position="137"/>
    </location>
</feature>
<name>A0A835GXQ8_9MAGN</name>
<keyword evidence="4" id="KW-1185">Reference proteome</keyword>
<dbReference type="Pfam" id="PF08646">
    <property type="entry name" value="Rep_fac-A_C"/>
    <property type="match status" value="1"/>
</dbReference>
<reference evidence="3 4" key="1">
    <citation type="submission" date="2020-10" db="EMBL/GenBank/DDBJ databases">
        <title>The Coptis chinensis genome and diversification of protoberbering-type alkaloids.</title>
        <authorList>
            <person name="Wang B."/>
            <person name="Shu S."/>
            <person name="Song C."/>
            <person name="Liu Y."/>
        </authorList>
    </citation>
    <scope>NUCLEOTIDE SEQUENCE [LARGE SCALE GENOMIC DNA]</scope>
    <source>
        <strain evidence="3">HL-2020</strain>
        <tissue evidence="3">Leaf</tissue>
    </source>
</reference>
<keyword evidence="1" id="KW-1133">Transmembrane helix</keyword>
<evidence type="ECO:0000313" key="3">
    <source>
        <dbReference type="EMBL" id="KAF9587868.1"/>
    </source>
</evidence>
<evidence type="ECO:0000256" key="1">
    <source>
        <dbReference type="SAM" id="Phobius"/>
    </source>
</evidence>
<keyword evidence="1" id="KW-0472">Membrane</keyword>
<evidence type="ECO:0000313" key="4">
    <source>
        <dbReference type="Proteomes" id="UP000631114"/>
    </source>
</evidence>